<dbReference type="Pfam" id="PF12937">
    <property type="entry name" value="F-box-like"/>
    <property type="match status" value="1"/>
</dbReference>
<dbReference type="InterPro" id="IPR032675">
    <property type="entry name" value="LRR_dom_sf"/>
</dbReference>
<dbReference type="EMBL" id="JABBWG010000040">
    <property type="protein sequence ID" value="KAG1808035.1"/>
    <property type="molecule type" value="Genomic_DNA"/>
</dbReference>
<dbReference type="Proteomes" id="UP000807769">
    <property type="component" value="Unassembled WGS sequence"/>
</dbReference>
<comment type="caution">
    <text evidence="2">The sequence shown here is derived from an EMBL/GenBank/DDBJ whole genome shotgun (WGS) entry which is preliminary data.</text>
</comment>
<evidence type="ECO:0000313" key="2">
    <source>
        <dbReference type="EMBL" id="KAG1808035.1"/>
    </source>
</evidence>
<dbReference type="RefSeq" id="XP_041188420.1">
    <property type="nucleotide sequence ID" value="XM_041343911.1"/>
</dbReference>
<gene>
    <name evidence="2" type="ORF">BJ212DRAFT_717709</name>
</gene>
<reference evidence="2" key="1">
    <citation type="journal article" date="2020" name="New Phytol.">
        <title>Comparative genomics reveals dynamic genome evolution in host specialist ectomycorrhizal fungi.</title>
        <authorList>
            <person name="Lofgren L.A."/>
            <person name="Nguyen N.H."/>
            <person name="Vilgalys R."/>
            <person name="Ruytinx J."/>
            <person name="Liao H.L."/>
            <person name="Branco S."/>
            <person name="Kuo A."/>
            <person name="LaButti K."/>
            <person name="Lipzen A."/>
            <person name="Andreopoulos W."/>
            <person name="Pangilinan J."/>
            <person name="Riley R."/>
            <person name="Hundley H."/>
            <person name="Na H."/>
            <person name="Barry K."/>
            <person name="Grigoriev I.V."/>
            <person name="Stajich J.E."/>
            <person name="Kennedy P.G."/>
        </authorList>
    </citation>
    <scope>NUCLEOTIDE SEQUENCE</scope>
    <source>
        <strain evidence="2">MN1</strain>
    </source>
</reference>
<dbReference type="SUPFAM" id="SSF52047">
    <property type="entry name" value="RNI-like"/>
    <property type="match status" value="1"/>
</dbReference>
<dbReference type="AlphaFoldDB" id="A0A9P7E142"/>
<feature type="domain" description="F-box" evidence="1">
    <location>
        <begin position="8"/>
        <end position="58"/>
    </location>
</feature>
<proteinExistence type="predicted"/>
<evidence type="ECO:0000259" key="1">
    <source>
        <dbReference type="Pfam" id="PF12937"/>
    </source>
</evidence>
<dbReference type="GeneID" id="64637927"/>
<sequence length="495" mass="56340">MHRALSVSEILVQIFINLDQFRSVGGWTHSLTQKSLASLARTCTTFHELAMDLLWANIPGLRPLFGCVTRLHPVIYNPKSKHSWSQGVDPLAEHELHEFLRHSARVRNMTISANTYFHLLTALPIEPCVFPGLLSLSWMVQRTNTGDFRFFLSPTLRRCYVSEFHPDLRYFGTRCAVLEEFTILGNSDMAQLSETVRSCTRLRHLQCPSPLDSAAWMHLSSIPTLLEVKIFASRMIHHPLDNLNFATFLNLTTLSFRGIQVAAVVTIMQHFEFPSLKEFEMHVRVLGWEGAEQLFRALSQCKASQTLEHINISSRDRIQEHSSDPLTAIRQFVCFKQLRTLKLSAHYSIYLDNDLLFEAMKSWPHIRSLSLVDWHLCPPTVTFGGLFAALRLCPHLQDIEITVDARNIDIDPEAESFQHTSLKNLTLGSSELEDVNVETVARIVFSMLPAVDRVIYASGSITRVWHNVNRHLELLRNNPSSAAGRYITRVASDVS</sequence>
<dbReference type="InterPro" id="IPR001810">
    <property type="entry name" value="F-box_dom"/>
</dbReference>
<organism evidence="2 3">
    <name type="scientific">Suillus subaureus</name>
    <dbReference type="NCBI Taxonomy" id="48587"/>
    <lineage>
        <taxon>Eukaryota</taxon>
        <taxon>Fungi</taxon>
        <taxon>Dikarya</taxon>
        <taxon>Basidiomycota</taxon>
        <taxon>Agaricomycotina</taxon>
        <taxon>Agaricomycetes</taxon>
        <taxon>Agaricomycetidae</taxon>
        <taxon>Boletales</taxon>
        <taxon>Suillineae</taxon>
        <taxon>Suillaceae</taxon>
        <taxon>Suillus</taxon>
    </lineage>
</organism>
<name>A0A9P7E142_9AGAM</name>
<dbReference type="Gene3D" id="3.80.10.10">
    <property type="entry name" value="Ribonuclease Inhibitor"/>
    <property type="match status" value="1"/>
</dbReference>
<accession>A0A9P7E142</accession>
<dbReference type="OrthoDB" id="2631350at2759"/>
<evidence type="ECO:0000313" key="3">
    <source>
        <dbReference type="Proteomes" id="UP000807769"/>
    </source>
</evidence>
<protein>
    <recommendedName>
        <fullName evidence="1">F-box domain-containing protein</fullName>
    </recommendedName>
</protein>
<keyword evidence="3" id="KW-1185">Reference proteome</keyword>